<name>S4RB77_PETMA</name>
<keyword evidence="2" id="KW-0238">DNA-binding</keyword>
<dbReference type="SUPFAM" id="SSF47459">
    <property type="entry name" value="HLH, helix-loop-helix DNA-binding domain"/>
    <property type="match status" value="1"/>
</dbReference>
<evidence type="ECO:0000256" key="3">
    <source>
        <dbReference type="ARBA" id="ARBA00023163"/>
    </source>
</evidence>
<reference evidence="6" key="2">
    <citation type="submission" date="2025-09" db="UniProtKB">
        <authorList>
            <consortium name="Ensembl"/>
        </authorList>
    </citation>
    <scope>IDENTIFICATION</scope>
</reference>
<dbReference type="GO" id="GO:0046983">
    <property type="term" value="F:protein dimerization activity"/>
    <property type="evidence" value="ECO:0007669"/>
    <property type="project" value="InterPro"/>
</dbReference>
<dbReference type="InterPro" id="IPR011598">
    <property type="entry name" value="bHLH_dom"/>
</dbReference>
<dbReference type="InterPro" id="IPR036638">
    <property type="entry name" value="HLH_DNA-bd_sf"/>
</dbReference>
<evidence type="ECO:0000256" key="4">
    <source>
        <dbReference type="SAM" id="MobiDB-lite"/>
    </source>
</evidence>
<dbReference type="GeneTree" id="ENSGT00940000159889"/>
<feature type="domain" description="BHLH" evidence="5">
    <location>
        <begin position="22"/>
        <end position="74"/>
    </location>
</feature>
<protein>
    <recommendedName>
        <fullName evidence="5">BHLH domain-containing protein</fullName>
    </recommendedName>
</protein>
<evidence type="ECO:0000313" key="6">
    <source>
        <dbReference type="Ensembl" id="ENSPMAP00000002458.1"/>
    </source>
</evidence>
<dbReference type="SMART" id="SM00353">
    <property type="entry name" value="HLH"/>
    <property type="match status" value="1"/>
</dbReference>
<dbReference type="InterPro" id="IPR040238">
    <property type="entry name" value="TAL-like"/>
</dbReference>
<dbReference type="STRING" id="7757.ENSPMAP00000002458"/>
<dbReference type="Pfam" id="PF00010">
    <property type="entry name" value="HLH"/>
    <property type="match status" value="1"/>
</dbReference>
<evidence type="ECO:0000256" key="2">
    <source>
        <dbReference type="ARBA" id="ARBA00023125"/>
    </source>
</evidence>
<proteinExistence type="predicted"/>
<feature type="region of interest" description="Disordered" evidence="4">
    <location>
        <begin position="81"/>
        <end position="108"/>
    </location>
</feature>
<feature type="compositionally biased region" description="Gly residues" evidence="4">
    <location>
        <begin position="99"/>
        <end position="108"/>
    </location>
</feature>
<keyword evidence="3" id="KW-0804">Transcription</keyword>
<dbReference type="PANTHER" id="PTHR13864:SF25">
    <property type="entry name" value="PROTEIN LYL-1-LIKE ISOFORM X1-RELATED"/>
    <property type="match status" value="1"/>
</dbReference>
<organism evidence="6">
    <name type="scientific">Petromyzon marinus</name>
    <name type="common">Sea lamprey</name>
    <dbReference type="NCBI Taxonomy" id="7757"/>
    <lineage>
        <taxon>Eukaryota</taxon>
        <taxon>Metazoa</taxon>
        <taxon>Chordata</taxon>
        <taxon>Craniata</taxon>
        <taxon>Vertebrata</taxon>
        <taxon>Cyclostomata</taxon>
        <taxon>Hyperoartia</taxon>
        <taxon>Petromyzontiformes</taxon>
        <taxon>Petromyzontidae</taxon>
        <taxon>Petromyzon</taxon>
    </lineage>
</organism>
<dbReference type="HOGENOM" id="CLU_2203069_0_0_1"/>
<dbReference type="PANTHER" id="PTHR13864">
    <property type="entry name" value="T-CELL ACUTE LYMPHOCYTIC LEUKEMIA/STEM CELL LEUKEMIA-RELATED"/>
    <property type="match status" value="1"/>
</dbReference>
<dbReference type="GO" id="GO:0000981">
    <property type="term" value="F:DNA-binding transcription factor activity, RNA polymerase II-specific"/>
    <property type="evidence" value="ECO:0007669"/>
    <property type="project" value="InterPro"/>
</dbReference>
<keyword evidence="1" id="KW-0805">Transcription regulation</keyword>
<reference evidence="6" key="1">
    <citation type="submission" date="2025-08" db="UniProtKB">
        <authorList>
            <consortium name="Ensembl"/>
        </authorList>
    </citation>
    <scope>IDENTIFICATION</scope>
</reference>
<sequence>RLKRRPLPFDYEIGENPYLKLVRRIFTNSRERWRQQNVNGAFSELRRLLPTHPPDRKLSKNEILRLAMRYIDFLVALLRDQSTTSSTSSTTTTSSTSSSGGGGGGGGG</sequence>
<dbReference type="AlphaFoldDB" id="S4RB77"/>
<dbReference type="Gene3D" id="4.10.280.10">
    <property type="entry name" value="Helix-loop-helix DNA-binding domain"/>
    <property type="match status" value="1"/>
</dbReference>
<feature type="compositionally biased region" description="Low complexity" evidence="4">
    <location>
        <begin position="82"/>
        <end position="98"/>
    </location>
</feature>
<evidence type="ECO:0000256" key="1">
    <source>
        <dbReference type="ARBA" id="ARBA00023015"/>
    </source>
</evidence>
<dbReference type="OMA" id="MNDAPSC"/>
<dbReference type="Ensembl" id="ENSPMAT00000002470.1">
    <property type="protein sequence ID" value="ENSPMAP00000002458.1"/>
    <property type="gene ID" value="ENSPMAG00000002259.1"/>
</dbReference>
<dbReference type="FunFam" id="4.10.280.10:FF:000015">
    <property type="entry name" value="T-cell acute lymphocytic leukemia 1"/>
    <property type="match status" value="1"/>
</dbReference>
<accession>S4RB77</accession>
<evidence type="ECO:0000259" key="5">
    <source>
        <dbReference type="PROSITE" id="PS50888"/>
    </source>
</evidence>
<dbReference type="GO" id="GO:0000978">
    <property type="term" value="F:RNA polymerase II cis-regulatory region sequence-specific DNA binding"/>
    <property type="evidence" value="ECO:0007669"/>
    <property type="project" value="TreeGrafter"/>
</dbReference>
<dbReference type="PROSITE" id="PS50888">
    <property type="entry name" value="BHLH"/>
    <property type="match status" value="1"/>
</dbReference>